<reference evidence="8 9" key="1">
    <citation type="submission" date="2015-07" db="EMBL/GenBank/DDBJ databases">
        <title>Lactobacillus korensis/26-25/ whole genome sequencing.</title>
        <authorList>
            <person name="Kim M.K."/>
            <person name="Im W.-T."/>
            <person name="Srinivasan S."/>
            <person name="Lee J.-J."/>
        </authorList>
    </citation>
    <scope>NUCLEOTIDE SEQUENCE [LARGE SCALE GENOMIC DNA]</scope>
    <source>
        <strain evidence="8 9">26-25</strain>
    </source>
</reference>
<keyword evidence="7" id="KW-1133">Transmembrane helix</keyword>
<accession>A0AAC8UWS3</accession>
<dbReference type="GO" id="GO:0005886">
    <property type="term" value="C:plasma membrane"/>
    <property type="evidence" value="ECO:0007669"/>
    <property type="project" value="UniProtKB-SubCell"/>
</dbReference>
<keyword evidence="3" id="KW-1003">Cell membrane</keyword>
<dbReference type="PANTHER" id="PTHR37316:SF3">
    <property type="entry name" value="TEICHOIC ACID GLYCEROL-PHOSPHATE TRANSFERASE"/>
    <property type="match status" value="1"/>
</dbReference>
<dbReference type="GO" id="GO:0019350">
    <property type="term" value="P:teichoic acid biosynthetic process"/>
    <property type="evidence" value="ECO:0007669"/>
    <property type="project" value="UniProtKB-KW"/>
</dbReference>
<evidence type="ECO:0000256" key="7">
    <source>
        <dbReference type="SAM" id="Phobius"/>
    </source>
</evidence>
<dbReference type="InterPro" id="IPR007554">
    <property type="entry name" value="Glycerophosphate_synth"/>
</dbReference>
<comment type="similarity">
    <text evidence="2">Belongs to the CDP-glycerol glycerophosphotransferase family.</text>
</comment>
<evidence type="ECO:0000313" key="9">
    <source>
        <dbReference type="Proteomes" id="UP000036000"/>
    </source>
</evidence>
<evidence type="ECO:0000256" key="5">
    <source>
        <dbReference type="ARBA" id="ARBA00022944"/>
    </source>
</evidence>
<dbReference type="Gene3D" id="3.40.50.12580">
    <property type="match status" value="1"/>
</dbReference>
<protein>
    <recommendedName>
        <fullName evidence="10">CDP-glycerol--glycerophosphate glycerophosphotransferase</fullName>
    </recommendedName>
</protein>
<dbReference type="Proteomes" id="UP000036000">
    <property type="component" value="Chromosome"/>
</dbReference>
<proteinExistence type="inferred from homology"/>
<evidence type="ECO:0000256" key="4">
    <source>
        <dbReference type="ARBA" id="ARBA00022679"/>
    </source>
</evidence>
<organism evidence="8 9">
    <name type="scientific">Levilactobacillus koreensis</name>
    <dbReference type="NCBI Taxonomy" id="637971"/>
    <lineage>
        <taxon>Bacteria</taxon>
        <taxon>Bacillati</taxon>
        <taxon>Bacillota</taxon>
        <taxon>Bacilli</taxon>
        <taxon>Lactobacillales</taxon>
        <taxon>Lactobacillaceae</taxon>
        <taxon>Levilactobacillus</taxon>
    </lineage>
</organism>
<keyword evidence="9" id="KW-1185">Reference proteome</keyword>
<gene>
    <name evidence="8" type="ORF">ABN16_10230</name>
</gene>
<dbReference type="EMBL" id="CP012033">
    <property type="protein sequence ID" value="AKP65342.1"/>
    <property type="molecule type" value="Genomic_DNA"/>
</dbReference>
<keyword evidence="7" id="KW-0812">Transmembrane</keyword>
<dbReference type="AlphaFoldDB" id="A0AAC8UWS3"/>
<sequence length="367" mass="43053">MKELIKNSFFLGKSYLIFMLVLYKVADFITRTDAKMILFCSFSGRQFSDSPREIYDSLKNDKRFKDYKLVWVFNDPSKFKTEYSVKMGSWSYYKALFRSKFWVSNASIERLVPYKGKHVYINTWHGVPLKHLGPDEGNLPFLVSNWYSKVEFDLLTACGSYDFEIFKKIFPRSKSIKKVGLARNEPLINSELIRKKSGFQTYFDLDKSKQTILYAPTFREYDLEGKGFSANDMLSSLSVKYNVLFRGHYFSKLNIANDVIDVSDYSDLNDLLLNVDILITDYSSILFDFSLLEKPIFLYLYDWDKYKKYRGFYLAPTKLGIPYAFHSQDLVDMLNQKMDVSIIGVKQINVKFHEKNNAIETITEFIE</sequence>
<dbReference type="InterPro" id="IPR051612">
    <property type="entry name" value="Teichoic_Acid_Biosynth"/>
</dbReference>
<evidence type="ECO:0000256" key="2">
    <source>
        <dbReference type="ARBA" id="ARBA00010488"/>
    </source>
</evidence>
<evidence type="ECO:0000313" key="8">
    <source>
        <dbReference type="EMBL" id="AKP65342.1"/>
    </source>
</evidence>
<dbReference type="KEGG" id="lko:ABN16_10230"/>
<dbReference type="RefSeq" id="WP_048735636.1">
    <property type="nucleotide sequence ID" value="NZ_CP012033.1"/>
</dbReference>
<name>A0AAC8UWS3_9LACO</name>
<evidence type="ECO:0000256" key="1">
    <source>
        <dbReference type="ARBA" id="ARBA00004202"/>
    </source>
</evidence>
<keyword evidence="4" id="KW-0808">Transferase</keyword>
<dbReference type="InterPro" id="IPR043148">
    <property type="entry name" value="TagF_C"/>
</dbReference>
<evidence type="ECO:0000256" key="3">
    <source>
        <dbReference type="ARBA" id="ARBA00022475"/>
    </source>
</evidence>
<dbReference type="Pfam" id="PF04464">
    <property type="entry name" value="Glyphos_transf"/>
    <property type="match status" value="1"/>
</dbReference>
<evidence type="ECO:0000256" key="6">
    <source>
        <dbReference type="ARBA" id="ARBA00023136"/>
    </source>
</evidence>
<dbReference type="GO" id="GO:0047355">
    <property type="term" value="F:CDP-glycerol glycerophosphotransferase activity"/>
    <property type="evidence" value="ECO:0007669"/>
    <property type="project" value="InterPro"/>
</dbReference>
<keyword evidence="6 7" id="KW-0472">Membrane</keyword>
<feature type="transmembrane region" description="Helical" evidence="7">
    <location>
        <begin position="7"/>
        <end position="26"/>
    </location>
</feature>
<dbReference type="SUPFAM" id="SSF53756">
    <property type="entry name" value="UDP-Glycosyltransferase/glycogen phosphorylase"/>
    <property type="match status" value="1"/>
</dbReference>
<dbReference type="Gene3D" id="3.40.50.11820">
    <property type="match status" value="1"/>
</dbReference>
<dbReference type="InterPro" id="IPR043149">
    <property type="entry name" value="TagF_N"/>
</dbReference>
<dbReference type="PANTHER" id="PTHR37316">
    <property type="entry name" value="TEICHOIC ACID GLYCEROL-PHOSPHATE PRIMASE"/>
    <property type="match status" value="1"/>
</dbReference>
<comment type="subcellular location">
    <subcellularLocation>
        <location evidence="1">Cell membrane</location>
        <topology evidence="1">Peripheral membrane protein</topology>
    </subcellularLocation>
</comment>
<evidence type="ECO:0008006" key="10">
    <source>
        <dbReference type="Google" id="ProtNLM"/>
    </source>
</evidence>
<keyword evidence="5" id="KW-0777">Teichoic acid biosynthesis</keyword>